<feature type="chain" id="PRO_5025371613" description="WSC domain-containing protein" evidence="1">
    <location>
        <begin position="19"/>
        <end position="167"/>
    </location>
</feature>
<evidence type="ECO:0000313" key="3">
    <source>
        <dbReference type="EMBL" id="KAF2645570.1"/>
    </source>
</evidence>
<accession>A0A6A6SDF1</accession>
<reference evidence="3" key="1">
    <citation type="journal article" date="2020" name="Stud. Mycol.">
        <title>101 Dothideomycetes genomes: a test case for predicting lifestyles and emergence of pathogens.</title>
        <authorList>
            <person name="Haridas S."/>
            <person name="Albert R."/>
            <person name="Binder M."/>
            <person name="Bloem J."/>
            <person name="Labutti K."/>
            <person name="Salamov A."/>
            <person name="Andreopoulos B."/>
            <person name="Baker S."/>
            <person name="Barry K."/>
            <person name="Bills G."/>
            <person name="Bluhm B."/>
            <person name="Cannon C."/>
            <person name="Castanera R."/>
            <person name="Culley D."/>
            <person name="Daum C."/>
            <person name="Ezra D."/>
            <person name="Gonzalez J."/>
            <person name="Henrissat B."/>
            <person name="Kuo A."/>
            <person name="Liang C."/>
            <person name="Lipzen A."/>
            <person name="Lutzoni F."/>
            <person name="Magnuson J."/>
            <person name="Mondo S."/>
            <person name="Nolan M."/>
            <person name="Ohm R."/>
            <person name="Pangilinan J."/>
            <person name="Park H.-J."/>
            <person name="Ramirez L."/>
            <person name="Alfaro M."/>
            <person name="Sun H."/>
            <person name="Tritt A."/>
            <person name="Yoshinaga Y."/>
            <person name="Zwiers L.-H."/>
            <person name="Turgeon B."/>
            <person name="Goodwin S."/>
            <person name="Spatafora J."/>
            <person name="Crous P."/>
            <person name="Grigoriev I."/>
        </authorList>
    </citation>
    <scope>NUCLEOTIDE SEQUENCE</scope>
    <source>
        <strain evidence="3">CBS 473.64</strain>
    </source>
</reference>
<dbReference type="OrthoDB" id="2019572at2759"/>
<dbReference type="AlphaFoldDB" id="A0A6A6SDF1"/>
<sequence length="167" mass="17586">MKFGALLAGAALALTAHAANDLGTNFPQTSGLPAGWAFSGCYSDRFYSSVGNRALGAYWRTGISANSGAACINICQGISTTYVYAGNQDNQCWCDTGINNNQTVNQYGVKLDDNYCHFECRGTTGQTCGSTNRGNGPQLGPALSIYTNQQAADPGNAFIIAKPTKDF</sequence>
<dbReference type="EMBL" id="MU006777">
    <property type="protein sequence ID" value="KAF2645570.1"/>
    <property type="molecule type" value="Genomic_DNA"/>
</dbReference>
<evidence type="ECO:0000313" key="4">
    <source>
        <dbReference type="Proteomes" id="UP000799753"/>
    </source>
</evidence>
<feature type="domain" description="WSC" evidence="2">
    <location>
        <begin position="35"/>
        <end position="140"/>
    </location>
</feature>
<evidence type="ECO:0000259" key="2">
    <source>
        <dbReference type="PROSITE" id="PS51212"/>
    </source>
</evidence>
<evidence type="ECO:0000256" key="1">
    <source>
        <dbReference type="SAM" id="SignalP"/>
    </source>
</evidence>
<dbReference type="PROSITE" id="PS51212">
    <property type="entry name" value="WSC"/>
    <property type="match status" value="1"/>
</dbReference>
<dbReference type="InterPro" id="IPR002889">
    <property type="entry name" value="WSC_carb-bd"/>
</dbReference>
<keyword evidence="1" id="KW-0732">Signal</keyword>
<gene>
    <name evidence="3" type="ORF">P280DRAFT_513467</name>
</gene>
<dbReference type="Pfam" id="PF01822">
    <property type="entry name" value="WSC"/>
    <property type="match status" value="1"/>
</dbReference>
<dbReference type="Proteomes" id="UP000799753">
    <property type="component" value="Unassembled WGS sequence"/>
</dbReference>
<feature type="signal peptide" evidence="1">
    <location>
        <begin position="1"/>
        <end position="18"/>
    </location>
</feature>
<protein>
    <recommendedName>
        <fullName evidence="2">WSC domain-containing protein</fullName>
    </recommendedName>
</protein>
<keyword evidence="4" id="KW-1185">Reference proteome</keyword>
<name>A0A6A6SDF1_9PLEO</name>
<organism evidence="3 4">
    <name type="scientific">Massarina eburnea CBS 473.64</name>
    <dbReference type="NCBI Taxonomy" id="1395130"/>
    <lineage>
        <taxon>Eukaryota</taxon>
        <taxon>Fungi</taxon>
        <taxon>Dikarya</taxon>
        <taxon>Ascomycota</taxon>
        <taxon>Pezizomycotina</taxon>
        <taxon>Dothideomycetes</taxon>
        <taxon>Pleosporomycetidae</taxon>
        <taxon>Pleosporales</taxon>
        <taxon>Massarineae</taxon>
        <taxon>Massarinaceae</taxon>
        <taxon>Massarina</taxon>
    </lineage>
</organism>
<proteinExistence type="predicted"/>